<reference evidence="1" key="1">
    <citation type="journal article" date="2020" name="Stud. Mycol.">
        <title>101 Dothideomycetes genomes: a test case for predicting lifestyles and emergence of pathogens.</title>
        <authorList>
            <person name="Haridas S."/>
            <person name="Albert R."/>
            <person name="Binder M."/>
            <person name="Bloem J."/>
            <person name="Labutti K."/>
            <person name="Salamov A."/>
            <person name="Andreopoulos B."/>
            <person name="Baker S."/>
            <person name="Barry K."/>
            <person name="Bills G."/>
            <person name="Bluhm B."/>
            <person name="Cannon C."/>
            <person name="Castanera R."/>
            <person name="Culley D."/>
            <person name="Daum C."/>
            <person name="Ezra D."/>
            <person name="Gonzalez J."/>
            <person name="Henrissat B."/>
            <person name="Kuo A."/>
            <person name="Liang C."/>
            <person name="Lipzen A."/>
            <person name="Lutzoni F."/>
            <person name="Magnuson J."/>
            <person name="Mondo S."/>
            <person name="Nolan M."/>
            <person name="Ohm R."/>
            <person name="Pangilinan J."/>
            <person name="Park H.-J."/>
            <person name="Ramirez L."/>
            <person name="Alfaro M."/>
            <person name="Sun H."/>
            <person name="Tritt A."/>
            <person name="Yoshinaga Y."/>
            <person name="Zwiers L.-H."/>
            <person name="Turgeon B."/>
            <person name="Goodwin S."/>
            <person name="Spatafora J."/>
            <person name="Crous P."/>
            <person name="Grigoriev I."/>
        </authorList>
    </citation>
    <scope>NUCLEOTIDE SEQUENCE</scope>
    <source>
        <strain evidence="1">CBS 116435</strain>
    </source>
</reference>
<dbReference type="AlphaFoldDB" id="A0A9P4QA37"/>
<accession>A0A9P4QA37</accession>
<organism evidence="1 2">
    <name type="scientific">Polychaeton citri CBS 116435</name>
    <dbReference type="NCBI Taxonomy" id="1314669"/>
    <lineage>
        <taxon>Eukaryota</taxon>
        <taxon>Fungi</taxon>
        <taxon>Dikarya</taxon>
        <taxon>Ascomycota</taxon>
        <taxon>Pezizomycotina</taxon>
        <taxon>Dothideomycetes</taxon>
        <taxon>Dothideomycetidae</taxon>
        <taxon>Capnodiales</taxon>
        <taxon>Capnodiaceae</taxon>
        <taxon>Polychaeton</taxon>
    </lineage>
</organism>
<dbReference type="Proteomes" id="UP000799441">
    <property type="component" value="Unassembled WGS sequence"/>
</dbReference>
<proteinExistence type="predicted"/>
<comment type="caution">
    <text evidence="1">The sequence shown here is derived from an EMBL/GenBank/DDBJ whole genome shotgun (WGS) entry which is preliminary data.</text>
</comment>
<sequence>MPATLMHPNHPYDWNTRKLMCKDVHLAPPGQEPITKVPIQCSRCSKHCCIFAYHQAELAHLDNREYIPGASKILHRKHEFSTNLVMDMKMKLPNGAESFETFLTCKGCKRTNCPDCCKRCLNVMCRGTYCLECEKKGRVGCPWH</sequence>
<keyword evidence="2" id="KW-1185">Reference proteome</keyword>
<evidence type="ECO:0000313" key="2">
    <source>
        <dbReference type="Proteomes" id="UP000799441"/>
    </source>
</evidence>
<gene>
    <name evidence="1" type="ORF">K431DRAFT_57665</name>
</gene>
<evidence type="ECO:0000313" key="1">
    <source>
        <dbReference type="EMBL" id="KAF2722215.1"/>
    </source>
</evidence>
<protein>
    <submittedName>
        <fullName evidence="1">Uncharacterized protein</fullName>
    </submittedName>
</protein>
<name>A0A9P4QA37_9PEZI</name>
<dbReference type="EMBL" id="MU003784">
    <property type="protein sequence ID" value="KAF2722215.1"/>
    <property type="molecule type" value="Genomic_DNA"/>
</dbReference>